<dbReference type="PROSITE" id="PS51375">
    <property type="entry name" value="PPR"/>
    <property type="match status" value="4"/>
</dbReference>
<dbReference type="OrthoDB" id="185373at2759"/>
<dbReference type="EMBL" id="MDYQ01000221">
    <property type="protein sequence ID" value="PRP78470.1"/>
    <property type="molecule type" value="Genomic_DNA"/>
</dbReference>
<dbReference type="STRING" id="1890364.A0A2P6N3E1"/>
<dbReference type="NCBIfam" id="TIGR00756">
    <property type="entry name" value="PPR"/>
    <property type="match status" value="1"/>
</dbReference>
<name>A0A2P6N3E1_9EUKA</name>
<organism evidence="3 4">
    <name type="scientific">Planoprotostelium fungivorum</name>
    <dbReference type="NCBI Taxonomy" id="1890364"/>
    <lineage>
        <taxon>Eukaryota</taxon>
        <taxon>Amoebozoa</taxon>
        <taxon>Evosea</taxon>
        <taxon>Variosea</taxon>
        <taxon>Cavosteliida</taxon>
        <taxon>Cavosteliaceae</taxon>
        <taxon>Planoprotostelium</taxon>
    </lineage>
</organism>
<protein>
    <submittedName>
        <fullName evidence="3">Pentatricopeptide repeat-containing protein</fullName>
    </submittedName>
</protein>
<proteinExistence type="predicted"/>
<feature type="repeat" description="PPR" evidence="2">
    <location>
        <begin position="226"/>
        <end position="260"/>
    </location>
</feature>
<dbReference type="InterPro" id="IPR011990">
    <property type="entry name" value="TPR-like_helical_dom_sf"/>
</dbReference>
<keyword evidence="1" id="KW-0677">Repeat</keyword>
<dbReference type="InterPro" id="IPR002885">
    <property type="entry name" value="PPR_rpt"/>
</dbReference>
<evidence type="ECO:0000313" key="3">
    <source>
        <dbReference type="EMBL" id="PRP78470.1"/>
    </source>
</evidence>
<dbReference type="Pfam" id="PF13041">
    <property type="entry name" value="PPR_2"/>
    <property type="match status" value="1"/>
</dbReference>
<dbReference type="InParanoid" id="A0A2P6N3E1"/>
<keyword evidence="4" id="KW-1185">Reference proteome</keyword>
<feature type="repeat" description="PPR" evidence="2">
    <location>
        <begin position="120"/>
        <end position="154"/>
    </location>
</feature>
<feature type="repeat" description="PPR" evidence="2">
    <location>
        <begin position="261"/>
        <end position="295"/>
    </location>
</feature>
<sequence>MYPSLHPKKKLQKNLMIRITSSRSGIFIQTCHKRLQKSQIQQLSHVTISTAPLRSSSATPICRTYHQQLPRPTHTFEGHSLDFSKRSSYNAELERAAHGSDPDRVIEILRRMEEDCIAQDRATFDILLKFYSRRGDEASMLECLRSMRDKKLWPNAHTFNTIIKHFSRKGDTKGMESWYSKMERERIHKPNKMTFDLILKHYCDRGDATGVESCLQRMNQAAIAYDVATYDILMELPHKENDLPSAMSLLEELRGKGMKPNFHMYRKIIAMKLSAGDNEGATQMLQNMKEDGIEPDGRLLSLMEEKLERKDSGSAAIWQRK</sequence>
<dbReference type="AlphaFoldDB" id="A0A2P6N3E1"/>
<reference evidence="3 4" key="1">
    <citation type="journal article" date="2018" name="Genome Biol. Evol.">
        <title>Multiple Roots of Fruiting Body Formation in Amoebozoa.</title>
        <authorList>
            <person name="Hillmann F."/>
            <person name="Forbes G."/>
            <person name="Novohradska S."/>
            <person name="Ferling I."/>
            <person name="Riege K."/>
            <person name="Groth M."/>
            <person name="Westermann M."/>
            <person name="Marz M."/>
            <person name="Spaller T."/>
            <person name="Winckler T."/>
            <person name="Schaap P."/>
            <person name="Glockner G."/>
        </authorList>
    </citation>
    <scope>NUCLEOTIDE SEQUENCE [LARGE SCALE GENOMIC DNA]</scope>
    <source>
        <strain evidence="3 4">Jena</strain>
    </source>
</reference>
<dbReference type="PANTHER" id="PTHR47447">
    <property type="entry name" value="OS03G0856100 PROTEIN"/>
    <property type="match status" value="1"/>
</dbReference>
<dbReference type="Proteomes" id="UP000241769">
    <property type="component" value="Unassembled WGS sequence"/>
</dbReference>
<comment type="caution">
    <text evidence="3">The sequence shown here is derived from an EMBL/GenBank/DDBJ whole genome shotgun (WGS) entry which is preliminary data.</text>
</comment>
<evidence type="ECO:0000256" key="1">
    <source>
        <dbReference type="ARBA" id="ARBA00022737"/>
    </source>
</evidence>
<dbReference type="Pfam" id="PF13812">
    <property type="entry name" value="PPR_3"/>
    <property type="match status" value="1"/>
</dbReference>
<dbReference type="PANTHER" id="PTHR47447:SF17">
    <property type="entry name" value="OS12G0638900 PROTEIN"/>
    <property type="match status" value="1"/>
</dbReference>
<gene>
    <name evidence="3" type="ORF">PROFUN_13647</name>
</gene>
<feature type="repeat" description="PPR" evidence="2">
    <location>
        <begin position="155"/>
        <end position="189"/>
    </location>
</feature>
<evidence type="ECO:0000256" key="2">
    <source>
        <dbReference type="PROSITE-ProRule" id="PRU00708"/>
    </source>
</evidence>
<evidence type="ECO:0000313" key="4">
    <source>
        <dbReference type="Proteomes" id="UP000241769"/>
    </source>
</evidence>
<accession>A0A2P6N3E1</accession>
<dbReference type="Gene3D" id="1.25.40.10">
    <property type="entry name" value="Tetratricopeptide repeat domain"/>
    <property type="match status" value="2"/>
</dbReference>